<keyword evidence="4" id="KW-1185">Reference proteome</keyword>
<dbReference type="EMBL" id="JAVRFH010000038">
    <property type="protein sequence ID" value="MDT0614310.1"/>
    <property type="molecule type" value="Genomic_DNA"/>
</dbReference>
<organism evidence="3 4">
    <name type="scientific">Streptomyces lancefieldiae</name>
    <dbReference type="NCBI Taxonomy" id="3075520"/>
    <lineage>
        <taxon>Bacteria</taxon>
        <taxon>Bacillati</taxon>
        <taxon>Actinomycetota</taxon>
        <taxon>Actinomycetes</taxon>
        <taxon>Kitasatosporales</taxon>
        <taxon>Streptomycetaceae</taxon>
        <taxon>Streptomyces</taxon>
    </lineage>
</organism>
<feature type="compositionally biased region" description="Basic and acidic residues" evidence="1">
    <location>
        <begin position="143"/>
        <end position="161"/>
    </location>
</feature>
<dbReference type="Pfam" id="PF13519">
    <property type="entry name" value="VWA_2"/>
    <property type="match status" value="1"/>
</dbReference>
<dbReference type="SUPFAM" id="SSF53300">
    <property type="entry name" value="vWA-like"/>
    <property type="match status" value="1"/>
</dbReference>
<dbReference type="PANTHER" id="PTHR36846">
    <property type="entry name" value="PROTEIN VIAA"/>
    <property type="match status" value="1"/>
</dbReference>
<accession>A0ABU3AWS1</accession>
<reference evidence="3" key="1">
    <citation type="submission" date="2024-05" db="EMBL/GenBank/DDBJ databases">
        <title>30 novel species of actinomycetes from the DSMZ collection.</title>
        <authorList>
            <person name="Nouioui I."/>
        </authorList>
    </citation>
    <scope>NUCLEOTIDE SEQUENCE</scope>
    <source>
        <strain evidence="3">DSM 40712</strain>
    </source>
</reference>
<dbReference type="InterPro" id="IPR002035">
    <property type="entry name" value="VWF_A"/>
</dbReference>
<sequence>MGGTPSGLDELVGRAGTWLARSGAAPERPTAAVVADRFDRIAWRDTYEQSAALRELAGELGERHDHTTDLLTDTFLAAYKVRPRLREHAEMDPSRLVNHQIITALVESPGFAELHRETAGDPYAAAMAVLAQAPALRRILEGSRDAQDRAEPARTAQRDAEGAATAVGEALRQAAEEADEDGTVPTPAADAVRQAIEAAETAEDAARQAARAAAPALAAAAPGIRAAARNATATAAGAAREETALMRAWGVGSGELERMPFDERARLAERLRTGRLARWADLIGRFRQMADGERARRVENTAGELVGVTLGDDLSRVVPSELALLGLPELRAVFAARYAAGELMLYDSQGEQTTGKGAVIACVDTSHSMYEAGPGGVTREAWAKACALALLDQARHAGRDFVGILFSAADKLQVFRFPADEPAGTLRVLDFAETFLGGGTSYQRPLTAAGELLEAEFNDAARTRGDIVMLTDDDCGVTEEWMRGWNEAKHRLGFRVFGVAVGAPRVGEADSVLDALCDNLRSVEDLTDVHAAADLFRVI</sequence>
<dbReference type="RefSeq" id="WP_311578917.1">
    <property type="nucleotide sequence ID" value="NZ_JAVRFH010000038.1"/>
</dbReference>
<dbReference type="PANTHER" id="PTHR36846:SF1">
    <property type="entry name" value="PROTEIN VIAA"/>
    <property type="match status" value="1"/>
</dbReference>
<protein>
    <recommendedName>
        <fullName evidence="2">VWFA domain-containing protein</fullName>
    </recommendedName>
</protein>
<evidence type="ECO:0000259" key="2">
    <source>
        <dbReference type="SMART" id="SM00327"/>
    </source>
</evidence>
<evidence type="ECO:0000313" key="3">
    <source>
        <dbReference type="EMBL" id="MDT0614310.1"/>
    </source>
</evidence>
<dbReference type="SMART" id="SM00327">
    <property type="entry name" value="VWA"/>
    <property type="match status" value="1"/>
</dbReference>
<dbReference type="Proteomes" id="UP001180724">
    <property type="component" value="Unassembled WGS sequence"/>
</dbReference>
<feature type="region of interest" description="Disordered" evidence="1">
    <location>
        <begin position="143"/>
        <end position="167"/>
    </location>
</feature>
<gene>
    <name evidence="3" type="ORF">RM812_29450</name>
</gene>
<feature type="domain" description="VWFA" evidence="2">
    <location>
        <begin position="356"/>
        <end position="539"/>
    </location>
</feature>
<evidence type="ECO:0000313" key="4">
    <source>
        <dbReference type="Proteomes" id="UP001180724"/>
    </source>
</evidence>
<name>A0ABU3AWS1_9ACTN</name>
<proteinExistence type="predicted"/>
<dbReference type="Gene3D" id="3.40.50.410">
    <property type="entry name" value="von Willebrand factor, type A domain"/>
    <property type="match status" value="1"/>
</dbReference>
<dbReference type="InterPro" id="IPR036465">
    <property type="entry name" value="vWFA_dom_sf"/>
</dbReference>
<comment type="caution">
    <text evidence="3">The sequence shown here is derived from an EMBL/GenBank/DDBJ whole genome shotgun (WGS) entry which is preliminary data.</text>
</comment>
<evidence type="ECO:0000256" key="1">
    <source>
        <dbReference type="SAM" id="MobiDB-lite"/>
    </source>
</evidence>